<evidence type="ECO:0000313" key="2">
    <source>
        <dbReference type="Proteomes" id="UP000616595"/>
    </source>
</evidence>
<organism evidence="1 2">
    <name type="scientific">Acetobacterium paludosum</name>
    <dbReference type="NCBI Taxonomy" id="52693"/>
    <lineage>
        <taxon>Bacteria</taxon>
        <taxon>Bacillati</taxon>
        <taxon>Bacillota</taxon>
        <taxon>Clostridia</taxon>
        <taxon>Eubacteriales</taxon>
        <taxon>Eubacteriaceae</taxon>
        <taxon>Acetobacterium</taxon>
    </lineage>
</organism>
<comment type="caution">
    <text evidence="1">The sequence shown here is derived from an EMBL/GenBank/DDBJ whole genome shotgun (WGS) entry which is preliminary data.</text>
</comment>
<protein>
    <submittedName>
        <fullName evidence="1">Uncharacterized protein</fullName>
    </submittedName>
</protein>
<dbReference type="RefSeq" id="WP_148568457.1">
    <property type="nucleotide sequence ID" value="NZ_RXYA01000018.1"/>
</dbReference>
<dbReference type="OrthoDB" id="1777863at2"/>
<name>A0A923KXK3_9FIRM</name>
<dbReference type="AlphaFoldDB" id="A0A923KXK3"/>
<dbReference type="Proteomes" id="UP000616595">
    <property type="component" value="Unassembled WGS sequence"/>
</dbReference>
<evidence type="ECO:0000313" key="1">
    <source>
        <dbReference type="EMBL" id="MBC3889458.1"/>
    </source>
</evidence>
<sequence length="388" mass="45931">MKVSKARKLKGILKYCDCKGCGNKRTAKIHDIRDNVFNVCNRHKREMSIRYKREAVSKLVEFYNDYRKCQSDPVYDACGHHYAYIDNLLNINCSLQKKDYVTAYVELRDLLYDKSCLQNRVYYPLMQMLKKNLSKKHLRTSSKQKPIIQKSKKIDQENYLSDLESSAMSRKEKRREFDYVMFQVNCFLCVEPAHKKDMAKNASTNIETVVNLIKDDLKYDLYTVNLDRNDTGRMAFIPHRFRDENGLFRTTKTNTKNDLNIHLNTSDSVFYTQATPYYSKDDAGCQVAYYQYLDVFQIRNSKKFDTTEDIQKTDVIQSRYIYNTTRMFAHVRTNGSEWINVHNDKIIADVLDFRVAILYALARIKYFIERCGKDKRKIEEVLISSFDW</sequence>
<reference evidence="1" key="1">
    <citation type="submission" date="2019-10" db="EMBL/GenBank/DDBJ databases">
        <authorList>
            <person name="Ross D.E."/>
            <person name="Gulliver D."/>
        </authorList>
    </citation>
    <scope>NUCLEOTIDE SEQUENCE</scope>
    <source>
        <strain evidence="1">DER-2019</strain>
    </source>
</reference>
<keyword evidence="2" id="KW-1185">Reference proteome</keyword>
<proteinExistence type="predicted"/>
<gene>
    <name evidence="1" type="ORF">GH810_14175</name>
</gene>
<dbReference type="InterPro" id="IPR046556">
    <property type="entry name" value="DUF6710"/>
</dbReference>
<dbReference type="EMBL" id="WJBD01000019">
    <property type="protein sequence ID" value="MBC3889458.1"/>
    <property type="molecule type" value="Genomic_DNA"/>
</dbReference>
<reference evidence="1" key="2">
    <citation type="submission" date="2020-10" db="EMBL/GenBank/DDBJ databases">
        <title>Comparative genomics of the Acetobacterium genus.</title>
        <authorList>
            <person name="Marshall C."/>
            <person name="May H."/>
            <person name="Norman S."/>
        </authorList>
    </citation>
    <scope>NUCLEOTIDE SEQUENCE</scope>
    <source>
        <strain evidence="1">DER-2019</strain>
    </source>
</reference>
<dbReference type="Pfam" id="PF20457">
    <property type="entry name" value="DUF6710"/>
    <property type="match status" value="1"/>
</dbReference>
<accession>A0A923KXK3</accession>